<dbReference type="OrthoDB" id="1112363at2"/>
<proteinExistence type="predicted"/>
<dbReference type="EMBL" id="SMJU01000010">
    <property type="protein sequence ID" value="TDB63338.1"/>
    <property type="molecule type" value="Genomic_DNA"/>
</dbReference>
<keyword evidence="3" id="KW-1185">Reference proteome</keyword>
<dbReference type="Proteomes" id="UP000295706">
    <property type="component" value="Unassembled WGS sequence"/>
</dbReference>
<evidence type="ECO:0000313" key="3">
    <source>
        <dbReference type="Proteomes" id="UP000295706"/>
    </source>
</evidence>
<protein>
    <recommendedName>
        <fullName evidence="1">DUF6268 domain-containing protein</fullName>
    </recommendedName>
</protein>
<comment type="caution">
    <text evidence="2">The sequence shown here is derived from an EMBL/GenBank/DDBJ whole genome shotgun (WGS) entry which is preliminary data.</text>
</comment>
<dbReference type="InterPro" id="IPR046235">
    <property type="entry name" value="DUF6268"/>
</dbReference>
<reference evidence="2 3" key="1">
    <citation type="submission" date="2019-02" db="EMBL/GenBank/DDBJ databases">
        <title>Arundinibacter roseus gen. nov., sp. nov., a new member of the family Cytophagaceae.</title>
        <authorList>
            <person name="Szuroczki S."/>
            <person name="Khayer B."/>
            <person name="Sproer C."/>
            <person name="Toumi M."/>
            <person name="Szabo A."/>
            <person name="Felfoldi T."/>
            <person name="Schumann P."/>
            <person name="Toth E."/>
        </authorList>
    </citation>
    <scope>NUCLEOTIDE SEQUENCE [LARGE SCALE GENOMIC DNA]</scope>
    <source>
        <strain evidence="2 3">DMA-k-7a</strain>
    </source>
</reference>
<gene>
    <name evidence="2" type="ORF">EZE20_16325</name>
</gene>
<name>A0A4R4K760_9BACT</name>
<dbReference type="Pfam" id="PF19783">
    <property type="entry name" value="DUF6268"/>
    <property type="match status" value="1"/>
</dbReference>
<feature type="domain" description="DUF6268" evidence="1">
    <location>
        <begin position="134"/>
        <end position="338"/>
    </location>
</feature>
<accession>A0A4R4K760</accession>
<evidence type="ECO:0000259" key="1">
    <source>
        <dbReference type="Pfam" id="PF19783"/>
    </source>
</evidence>
<sequence length="342" mass="38858">MALPYGLFAQTDDDDFDPDAFEMADETPIKRFCTNKITNLSPTRLVGISFDYLAGYTMSSQAAEGLGATEAARYSPYDASVNRNSGLRLDSNIPLISKNNIIVNLTASYWESRYDIEESTVSPGHQIALNHARHPLRTSTLGTLIFKPLDEKHFLIFQAEAALNGNYNFGTIKPDFGLMKYSATAIYGWKYDDNRNFGLGVTRTYRGGRVLHIPVLLWNRTFNDRWGMELLLPARGHARYNFSTKSMLMFGYELEGQSYHVQSAPNSNTTYGFSQMELRKSEIRARVSWDKSLTDFIWFNIQAGVRPMYRYDLAPKENADAFISNRMGMPLYFRIGLNLVSP</sequence>
<dbReference type="AlphaFoldDB" id="A0A4R4K760"/>
<dbReference type="RefSeq" id="WP_132119607.1">
    <property type="nucleotide sequence ID" value="NZ_SMJU01000010.1"/>
</dbReference>
<organism evidence="2 3">
    <name type="scientific">Arundinibacter roseus</name>
    <dbReference type="NCBI Taxonomy" id="2070510"/>
    <lineage>
        <taxon>Bacteria</taxon>
        <taxon>Pseudomonadati</taxon>
        <taxon>Bacteroidota</taxon>
        <taxon>Cytophagia</taxon>
        <taxon>Cytophagales</taxon>
        <taxon>Spirosomataceae</taxon>
        <taxon>Arundinibacter</taxon>
    </lineage>
</organism>
<evidence type="ECO:0000313" key="2">
    <source>
        <dbReference type="EMBL" id="TDB63338.1"/>
    </source>
</evidence>